<dbReference type="GO" id="GO:0032259">
    <property type="term" value="P:methylation"/>
    <property type="evidence" value="ECO:0007669"/>
    <property type="project" value="UniProtKB-KW"/>
</dbReference>
<keyword evidence="8" id="KW-1185">Reference proteome</keyword>
<keyword evidence="5 6" id="KW-0949">S-adenosyl-L-methionine</keyword>
<proteinExistence type="inferred from homology"/>
<keyword evidence="7" id="KW-0689">Ribosomal protein</keyword>
<evidence type="ECO:0000256" key="4">
    <source>
        <dbReference type="ARBA" id="ARBA00022679"/>
    </source>
</evidence>
<dbReference type="PATRIC" id="fig|1069640.6.peg.880"/>
<dbReference type="HAMAP" id="MF_00735">
    <property type="entry name" value="Methyltr_PrmA"/>
    <property type="match status" value="1"/>
</dbReference>
<dbReference type="EC" id="2.1.1.-" evidence="6"/>
<name>A0A0E3UU02_9FUSO</name>
<feature type="binding site" evidence="6">
    <location>
        <position position="237"/>
    </location>
    <ligand>
        <name>S-adenosyl-L-methionine</name>
        <dbReference type="ChEBI" id="CHEBI:59789"/>
    </ligand>
</feature>
<evidence type="ECO:0000256" key="2">
    <source>
        <dbReference type="ARBA" id="ARBA00022490"/>
    </source>
</evidence>
<dbReference type="Proteomes" id="UP000033103">
    <property type="component" value="Chromosome"/>
</dbReference>
<comment type="function">
    <text evidence="6">Methylates ribosomal protein L11.</text>
</comment>
<comment type="catalytic activity">
    <reaction evidence="6">
        <text>L-lysyl-[protein] + 3 S-adenosyl-L-methionine = N(6),N(6),N(6)-trimethyl-L-lysyl-[protein] + 3 S-adenosyl-L-homocysteine + 3 H(+)</text>
        <dbReference type="Rhea" id="RHEA:54192"/>
        <dbReference type="Rhea" id="RHEA-COMP:9752"/>
        <dbReference type="Rhea" id="RHEA-COMP:13826"/>
        <dbReference type="ChEBI" id="CHEBI:15378"/>
        <dbReference type="ChEBI" id="CHEBI:29969"/>
        <dbReference type="ChEBI" id="CHEBI:57856"/>
        <dbReference type="ChEBI" id="CHEBI:59789"/>
        <dbReference type="ChEBI" id="CHEBI:61961"/>
    </reaction>
</comment>
<evidence type="ECO:0000313" key="8">
    <source>
        <dbReference type="Proteomes" id="UP000033103"/>
    </source>
</evidence>
<dbReference type="NCBIfam" id="TIGR00406">
    <property type="entry name" value="prmA"/>
    <property type="match status" value="1"/>
</dbReference>
<dbReference type="GO" id="GO:0016279">
    <property type="term" value="F:protein-lysine N-methyltransferase activity"/>
    <property type="evidence" value="ECO:0007669"/>
    <property type="project" value="RHEA"/>
</dbReference>
<organism evidence="7 8">
    <name type="scientific">Sneathia vaginalis</name>
    <dbReference type="NCBI Taxonomy" id="187101"/>
    <lineage>
        <taxon>Bacteria</taxon>
        <taxon>Fusobacteriati</taxon>
        <taxon>Fusobacteriota</taxon>
        <taxon>Fusobacteriia</taxon>
        <taxon>Fusobacteriales</taxon>
        <taxon>Leptotrichiaceae</taxon>
        <taxon>Sneathia</taxon>
    </lineage>
</organism>
<dbReference type="GO" id="GO:0005840">
    <property type="term" value="C:ribosome"/>
    <property type="evidence" value="ECO:0007669"/>
    <property type="project" value="UniProtKB-KW"/>
</dbReference>
<accession>A0A0E3UU02</accession>
<evidence type="ECO:0000256" key="5">
    <source>
        <dbReference type="ARBA" id="ARBA00022691"/>
    </source>
</evidence>
<dbReference type="PIRSF" id="PIRSF000401">
    <property type="entry name" value="RPL11_MTase"/>
    <property type="match status" value="1"/>
</dbReference>
<dbReference type="HOGENOM" id="CLU_049382_0_2_0"/>
<protein>
    <recommendedName>
        <fullName evidence="6">Ribosomal protein L11 methyltransferase</fullName>
        <shortName evidence="6">L11 Mtase</shortName>
        <ecNumber evidence="6">2.1.1.-</ecNumber>
    </recommendedName>
</protein>
<dbReference type="CDD" id="cd02440">
    <property type="entry name" value="AdoMet_MTases"/>
    <property type="match status" value="1"/>
</dbReference>
<feature type="binding site" evidence="6">
    <location>
        <position position="152"/>
    </location>
    <ligand>
        <name>S-adenosyl-L-methionine</name>
        <dbReference type="ChEBI" id="CHEBI:59789"/>
    </ligand>
</feature>
<keyword evidence="4 6" id="KW-0808">Transferase</keyword>
<dbReference type="GO" id="GO:0005737">
    <property type="term" value="C:cytoplasm"/>
    <property type="evidence" value="ECO:0007669"/>
    <property type="project" value="UniProtKB-SubCell"/>
</dbReference>
<dbReference type="InterPro" id="IPR050078">
    <property type="entry name" value="Ribosomal_L11_MeTrfase_PrmA"/>
</dbReference>
<dbReference type="RefSeq" id="WP_046328849.1">
    <property type="nucleotide sequence ID" value="NZ_CP011280.1"/>
</dbReference>
<dbReference type="Gene3D" id="3.40.50.150">
    <property type="entry name" value="Vaccinia Virus protein VP39"/>
    <property type="match status" value="1"/>
</dbReference>
<dbReference type="PANTHER" id="PTHR43648">
    <property type="entry name" value="ELECTRON TRANSFER FLAVOPROTEIN BETA SUBUNIT LYSINE METHYLTRANSFERASE"/>
    <property type="match status" value="1"/>
</dbReference>
<dbReference type="InterPro" id="IPR004498">
    <property type="entry name" value="Ribosomal_PrmA_MeTrfase"/>
</dbReference>
<dbReference type="InterPro" id="IPR029063">
    <property type="entry name" value="SAM-dependent_MTases_sf"/>
</dbReference>
<dbReference type="OrthoDB" id="9785995at2"/>
<comment type="subcellular location">
    <subcellularLocation>
        <location evidence="6">Cytoplasm</location>
    </subcellularLocation>
</comment>
<comment type="similarity">
    <text evidence="1 6">Belongs to the methyltransferase superfamily. PrmA family.</text>
</comment>
<evidence type="ECO:0000256" key="6">
    <source>
        <dbReference type="HAMAP-Rule" id="MF_00735"/>
    </source>
</evidence>
<keyword evidence="2 6" id="KW-0963">Cytoplasm</keyword>
<dbReference type="Pfam" id="PF06325">
    <property type="entry name" value="PrmA"/>
    <property type="match status" value="1"/>
</dbReference>
<reference evidence="7 8" key="1">
    <citation type="journal article" date="2012" name="BMC Genomics">
        <title>Genomic sequence analysis and characterization of Sneathia amnii sp. nov.</title>
        <authorList>
            <consortium name="Vaginal Microbiome Consortium (additional members)"/>
            <person name="Harwich M.D.Jr."/>
            <person name="Serrano M.G."/>
            <person name="Fettweis J.M."/>
            <person name="Alves J.M."/>
            <person name="Reimers M.A."/>
            <person name="Buck G.A."/>
            <person name="Jefferson K.K."/>
        </authorList>
    </citation>
    <scope>NUCLEOTIDE SEQUENCE [LARGE SCALE GENOMIC DNA]</scope>
    <source>
        <strain evidence="7 8">SN35</strain>
    </source>
</reference>
<dbReference type="EMBL" id="CP011280">
    <property type="protein sequence ID" value="AKC95744.1"/>
    <property type="molecule type" value="Genomic_DNA"/>
</dbReference>
<sequence>MILKKVLIRYYSNNMLKTKNDILEILKKFGIFEVELIENFSDDVLDYTENIQLVNQVWAIIFYLPNNRFFTKKLKMIEDEIKVIEDIIYEVYTSELNTDSYKDEWKKSFHTTKITENIVVNPSWEEYEQKDNEIVIHIDPAMAFGTGTHETTALCIELLEKYARGDSLLDLGCGSGILMLIAKKLGYKKVVGIDIDENCLEVVKDNFLKNDISSGYEVYIGDIKKYSFEKFSVIVSNILVDVLEKILPNIIQSMTDSTYVIFSGILQEKRDSFISYANEYGLELVDEKIKNKWIGLVFKLKDKR</sequence>
<dbReference type="AlphaFoldDB" id="A0A0E3UU02"/>
<evidence type="ECO:0000256" key="3">
    <source>
        <dbReference type="ARBA" id="ARBA00022603"/>
    </source>
</evidence>
<keyword evidence="7" id="KW-0687">Ribonucleoprotein</keyword>
<evidence type="ECO:0000313" key="7">
    <source>
        <dbReference type="EMBL" id="AKC95744.1"/>
    </source>
</evidence>
<dbReference type="STRING" id="187101.VC03_04455"/>
<gene>
    <name evidence="6" type="primary">prmA</name>
    <name evidence="7" type="ORF">VC03_04455</name>
</gene>
<dbReference type="PANTHER" id="PTHR43648:SF1">
    <property type="entry name" value="ELECTRON TRANSFER FLAVOPROTEIN BETA SUBUNIT LYSINE METHYLTRANSFERASE"/>
    <property type="match status" value="1"/>
</dbReference>
<evidence type="ECO:0000256" key="1">
    <source>
        <dbReference type="ARBA" id="ARBA00009741"/>
    </source>
</evidence>
<keyword evidence="3 6" id="KW-0489">Methyltransferase</keyword>
<feature type="binding site" evidence="6">
    <location>
        <position position="172"/>
    </location>
    <ligand>
        <name>S-adenosyl-L-methionine</name>
        <dbReference type="ChEBI" id="CHEBI:59789"/>
    </ligand>
</feature>
<dbReference type="SUPFAM" id="SSF53335">
    <property type="entry name" value="S-adenosyl-L-methionine-dependent methyltransferases"/>
    <property type="match status" value="1"/>
</dbReference>
<feature type="binding site" evidence="6">
    <location>
        <position position="194"/>
    </location>
    <ligand>
        <name>S-adenosyl-L-methionine</name>
        <dbReference type="ChEBI" id="CHEBI:59789"/>
    </ligand>
</feature>
<dbReference type="KEGG" id="sns:VC03_04455"/>